<gene>
    <name evidence="1" type="ORF">QNI22_18645</name>
</gene>
<evidence type="ECO:0000313" key="1">
    <source>
        <dbReference type="EMBL" id="MDJ1502693.1"/>
    </source>
</evidence>
<dbReference type="AlphaFoldDB" id="A0AAE3UEE0"/>
<organism evidence="1 2">
    <name type="scientific">Xanthocytophaga agilis</name>
    <dbReference type="NCBI Taxonomy" id="3048010"/>
    <lineage>
        <taxon>Bacteria</taxon>
        <taxon>Pseudomonadati</taxon>
        <taxon>Bacteroidota</taxon>
        <taxon>Cytophagia</taxon>
        <taxon>Cytophagales</taxon>
        <taxon>Rhodocytophagaceae</taxon>
        <taxon>Xanthocytophaga</taxon>
    </lineage>
</organism>
<accession>A0AAE3UEE0</accession>
<sequence>MKFLLFFLMLPAFAIVQQDEVNKGEQKSVPDSTLQKWMPPKGVICEYLKNEKDEFTGKQIIEAGTDYFTVGLNGSYLYLKYQRNDLFSGDLGRLYFIDQGATFYLKLDNGAVMNLTVAKVKNSKSGNIIIYCPLTEDQLTFLANRTAVRYRIELDVDNHDGDVIQRQGNKMKQGAQCLEMYLDYEHYKAAKK</sequence>
<dbReference type="EMBL" id="JASJOU010000006">
    <property type="protein sequence ID" value="MDJ1502693.1"/>
    <property type="molecule type" value="Genomic_DNA"/>
</dbReference>
<protein>
    <submittedName>
        <fullName evidence="1">Uncharacterized protein</fullName>
    </submittedName>
</protein>
<dbReference type="Proteomes" id="UP001232063">
    <property type="component" value="Unassembled WGS sequence"/>
</dbReference>
<proteinExistence type="predicted"/>
<name>A0AAE3UEE0_9BACT</name>
<dbReference type="RefSeq" id="WP_314512917.1">
    <property type="nucleotide sequence ID" value="NZ_JASJOU010000006.1"/>
</dbReference>
<reference evidence="1" key="1">
    <citation type="submission" date="2023-05" db="EMBL/GenBank/DDBJ databases">
        <authorList>
            <person name="Zhang X."/>
        </authorList>
    </citation>
    <scope>NUCLEOTIDE SEQUENCE</scope>
    <source>
        <strain evidence="1">BD1B2-1</strain>
    </source>
</reference>
<evidence type="ECO:0000313" key="2">
    <source>
        <dbReference type="Proteomes" id="UP001232063"/>
    </source>
</evidence>
<keyword evidence="2" id="KW-1185">Reference proteome</keyword>
<comment type="caution">
    <text evidence="1">The sequence shown here is derived from an EMBL/GenBank/DDBJ whole genome shotgun (WGS) entry which is preliminary data.</text>
</comment>